<evidence type="ECO:0000313" key="3">
    <source>
        <dbReference type="EMBL" id="HIT95310.1"/>
    </source>
</evidence>
<keyword evidence="1" id="KW-0560">Oxidoreductase</keyword>
<feature type="domain" description="Pyruvate/ketoisovalerate oxidoreductase catalytic" evidence="2">
    <location>
        <begin position="11"/>
        <end position="174"/>
    </location>
</feature>
<accession>A0A9D1H7W6</accession>
<dbReference type="PANTHER" id="PTHR42730:SF1">
    <property type="entry name" value="2-OXOGLUTARATE SYNTHASE SUBUNIT KORC"/>
    <property type="match status" value="1"/>
</dbReference>
<dbReference type="Proteomes" id="UP000824160">
    <property type="component" value="Unassembled WGS sequence"/>
</dbReference>
<dbReference type="GO" id="GO:0016903">
    <property type="term" value="F:oxidoreductase activity, acting on the aldehyde or oxo group of donors"/>
    <property type="evidence" value="ECO:0007669"/>
    <property type="project" value="InterPro"/>
</dbReference>
<evidence type="ECO:0000259" key="2">
    <source>
        <dbReference type="Pfam" id="PF01558"/>
    </source>
</evidence>
<proteinExistence type="predicted"/>
<reference evidence="3" key="2">
    <citation type="journal article" date="2021" name="PeerJ">
        <title>Extensive microbial diversity within the chicken gut microbiome revealed by metagenomics and culture.</title>
        <authorList>
            <person name="Gilroy R."/>
            <person name="Ravi A."/>
            <person name="Getino M."/>
            <person name="Pursley I."/>
            <person name="Horton D.L."/>
            <person name="Alikhan N.F."/>
            <person name="Baker D."/>
            <person name="Gharbi K."/>
            <person name="Hall N."/>
            <person name="Watson M."/>
            <person name="Adriaenssens E.M."/>
            <person name="Foster-Nyarko E."/>
            <person name="Jarju S."/>
            <person name="Secka A."/>
            <person name="Antonio M."/>
            <person name="Oren A."/>
            <person name="Chaudhuri R.R."/>
            <person name="La Ragione R."/>
            <person name="Hildebrand F."/>
            <person name="Pallen M.J."/>
        </authorList>
    </citation>
    <scope>NUCLEOTIDE SEQUENCE</scope>
    <source>
        <strain evidence="3">ChiBcec7-5410</strain>
    </source>
</reference>
<dbReference type="SUPFAM" id="SSF53323">
    <property type="entry name" value="Pyruvate-ferredoxin oxidoreductase, PFOR, domain III"/>
    <property type="match status" value="1"/>
</dbReference>
<dbReference type="Pfam" id="PF01558">
    <property type="entry name" value="POR"/>
    <property type="match status" value="1"/>
</dbReference>
<organism evidence="3 4">
    <name type="scientific">Candidatus Faecivivens stercoripullorum</name>
    <dbReference type="NCBI Taxonomy" id="2840805"/>
    <lineage>
        <taxon>Bacteria</taxon>
        <taxon>Bacillati</taxon>
        <taxon>Bacillota</taxon>
        <taxon>Clostridia</taxon>
        <taxon>Eubacteriales</taxon>
        <taxon>Oscillospiraceae</taxon>
        <taxon>Oscillospiraceae incertae sedis</taxon>
        <taxon>Candidatus Faecivivens</taxon>
    </lineage>
</organism>
<dbReference type="InterPro" id="IPR019752">
    <property type="entry name" value="Pyrv/ketoisovalerate_OxRed_cat"/>
</dbReference>
<dbReference type="EMBL" id="DVLW01000247">
    <property type="protein sequence ID" value="HIT95310.1"/>
    <property type="molecule type" value="Genomic_DNA"/>
</dbReference>
<sequence>MILNMLVAGFGGQGVLFMGKVAAKTAMLEERFVSWLPSYGPEMRGGTANCAVCIDDKEISCPLITRPETLVVLNTPSFDRFIDTVKPGGRVFVDSSLVDKKTDRTDIDAFYIPSTGLAEENGLKGLGNIVMLGQVLRQTAFTGLETLIQSMKECVPASKAFLQEANEHALRLGYSYCAVQA</sequence>
<evidence type="ECO:0000313" key="4">
    <source>
        <dbReference type="Proteomes" id="UP000824160"/>
    </source>
</evidence>
<comment type="caution">
    <text evidence="3">The sequence shown here is derived from an EMBL/GenBank/DDBJ whole genome shotgun (WGS) entry which is preliminary data.</text>
</comment>
<protein>
    <submittedName>
        <fullName evidence="3">2-oxoacid:acceptor oxidoreductase family protein</fullName>
    </submittedName>
</protein>
<evidence type="ECO:0000256" key="1">
    <source>
        <dbReference type="ARBA" id="ARBA00023002"/>
    </source>
</evidence>
<name>A0A9D1H7W6_9FIRM</name>
<dbReference type="PANTHER" id="PTHR42730">
    <property type="entry name" value="2-OXOGLUTARATE SYNTHASE SUBUNIT KORC"/>
    <property type="match status" value="1"/>
</dbReference>
<gene>
    <name evidence="3" type="ORF">IAC43_09005</name>
</gene>
<dbReference type="AlphaFoldDB" id="A0A9D1H7W6"/>
<dbReference type="InterPro" id="IPR002869">
    <property type="entry name" value="Pyrv_flavodox_OxRed_cen"/>
</dbReference>
<dbReference type="Gene3D" id="3.40.920.10">
    <property type="entry name" value="Pyruvate-ferredoxin oxidoreductase, PFOR, domain III"/>
    <property type="match status" value="1"/>
</dbReference>
<dbReference type="InterPro" id="IPR052554">
    <property type="entry name" value="2-oxoglutarate_synth_KorC"/>
</dbReference>
<reference evidence="3" key="1">
    <citation type="submission" date="2020-10" db="EMBL/GenBank/DDBJ databases">
        <authorList>
            <person name="Gilroy R."/>
        </authorList>
    </citation>
    <scope>NUCLEOTIDE SEQUENCE</scope>
    <source>
        <strain evidence="3">ChiBcec7-5410</strain>
    </source>
</reference>